<evidence type="ECO:0000313" key="2">
    <source>
        <dbReference type="EMBL" id="OWF45265.1"/>
    </source>
</evidence>
<gene>
    <name evidence="2" type="ORF">KP79_PYT11288</name>
</gene>
<organism evidence="2 3">
    <name type="scientific">Mizuhopecten yessoensis</name>
    <name type="common">Japanese scallop</name>
    <name type="synonym">Patinopecten yessoensis</name>
    <dbReference type="NCBI Taxonomy" id="6573"/>
    <lineage>
        <taxon>Eukaryota</taxon>
        <taxon>Metazoa</taxon>
        <taxon>Spiralia</taxon>
        <taxon>Lophotrochozoa</taxon>
        <taxon>Mollusca</taxon>
        <taxon>Bivalvia</taxon>
        <taxon>Autobranchia</taxon>
        <taxon>Pteriomorphia</taxon>
        <taxon>Pectinida</taxon>
        <taxon>Pectinoidea</taxon>
        <taxon>Pectinidae</taxon>
        <taxon>Mizuhopecten</taxon>
    </lineage>
</organism>
<keyword evidence="3" id="KW-1185">Reference proteome</keyword>
<comment type="caution">
    <text evidence="2">The sequence shown here is derived from an EMBL/GenBank/DDBJ whole genome shotgun (WGS) entry which is preliminary data.</text>
</comment>
<dbReference type="Proteomes" id="UP000242188">
    <property type="component" value="Unassembled WGS sequence"/>
</dbReference>
<accession>A0A210Q980</accession>
<proteinExistence type="predicted"/>
<protein>
    <submittedName>
        <fullName evidence="2">Uncharacterized protein</fullName>
    </submittedName>
</protein>
<keyword evidence="1" id="KW-0732">Signal</keyword>
<feature type="chain" id="PRO_5012487861" evidence="1">
    <location>
        <begin position="21"/>
        <end position="149"/>
    </location>
</feature>
<evidence type="ECO:0000313" key="3">
    <source>
        <dbReference type="Proteomes" id="UP000242188"/>
    </source>
</evidence>
<dbReference type="EMBL" id="NEDP02004538">
    <property type="protein sequence ID" value="OWF45265.1"/>
    <property type="molecule type" value="Genomic_DNA"/>
</dbReference>
<feature type="signal peptide" evidence="1">
    <location>
        <begin position="1"/>
        <end position="20"/>
    </location>
</feature>
<dbReference type="AlphaFoldDB" id="A0A210Q980"/>
<sequence length="149" mass="17004">MKFLETCILALMLITQHILADGPDEPKDDSFLKTALRLSVNHLNTPEEDFPSPAETRSIKYGFPDVVRSLKPHALEHAFGLNNLKAAIRNYQTGQLGSEFTDTYPDNGRIEFTKKWAEFLGKRSNKRWAEFIGKRFGEYLGKRSGEWLG</sequence>
<evidence type="ECO:0000256" key="1">
    <source>
        <dbReference type="SAM" id="SignalP"/>
    </source>
</evidence>
<reference evidence="2 3" key="1">
    <citation type="journal article" date="2017" name="Nat. Ecol. Evol.">
        <title>Scallop genome provides insights into evolution of bilaterian karyotype and development.</title>
        <authorList>
            <person name="Wang S."/>
            <person name="Zhang J."/>
            <person name="Jiao W."/>
            <person name="Li J."/>
            <person name="Xun X."/>
            <person name="Sun Y."/>
            <person name="Guo X."/>
            <person name="Huan P."/>
            <person name="Dong B."/>
            <person name="Zhang L."/>
            <person name="Hu X."/>
            <person name="Sun X."/>
            <person name="Wang J."/>
            <person name="Zhao C."/>
            <person name="Wang Y."/>
            <person name="Wang D."/>
            <person name="Huang X."/>
            <person name="Wang R."/>
            <person name="Lv J."/>
            <person name="Li Y."/>
            <person name="Zhang Z."/>
            <person name="Liu B."/>
            <person name="Lu W."/>
            <person name="Hui Y."/>
            <person name="Liang J."/>
            <person name="Zhou Z."/>
            <person name="Hou R."/>
            <person name="Li X."/>
            <person name="Liu Y."/>
            <person name="Li H."/>
            <person name="Ning X."/>
            <person name="Lin Y."/>
            <person name="Zhao L."/>
            <person name="Xing Q."/>
            <person name="Dou J."/>
            <person name="Li Y."/>
            <person name="Mao J."/>
            <person name="Guo H."/>
            <person name="Dou H."/>
            <person name="Li T."/>
            <person name="Mu C."/>
            <person name="Jiang W."/>
            <person name="Fu Q."/>
            <person name="Fu X."/>
            <person name="Miao Y."/>
            <person name="Liu J."/>
            <person name="Yu Q."/>
            <person name="Li R."/>
            <person name="Liao H."/>
            <person name="Li X."/>
            <person name="Kong Y."/>
            <person name="Jiang Z."/>
            <person name="Chourrout D."/>
            <person name="Li R."/>
            <person name="Bao Z."/>
        </authorList>
    </citation>
    <scope>NUCLEOTIDE SEQUENCE [LARGE SCALE GENOMIC DNA]</scope>
    <source>
        <strain evidence="2 3">PY_sf001</strain>
    </source>
</reference>
<name>A0A210Q980_MIZYE</name>